<gene>
    <name evidence="1" type="ORF">GCM10007962_10310</name>
</gene>
<sequence length="148" mass="17185">MALNFTQFATEGNTFLKKYAKEMNLANNTDKAGRILSSILHALRDVITTQESLQLISQFPMFLKAVYVNGWTIQKRQKIKTMTEFIDLVRKYDGVTSVHDFESDEVAENYIDTTFIILRKYISLGELEDLRTVLPKNLKSMIYQNIMF</sequence>
<organism evidence="1 2">
    <name type="scientific">Yeosuana aromativorans</name>
    <dbReference type="NCBI Taxonomy" id="288019"/>
    <lineage>
        <taxon>Bacteria</taxon>
        <taxon>Pseudomonadati</taxon>
        <taxon>Bacteroidota</taxon>
        <taxon>Flavobacteriia</taxon>
        <taxon>Flavobacteriales</taxon>
        <taxon>Flavobacteriaceae</taxon>
        <taxon>Yeosuana</taxon>
    </lineage>
</organism>
<dbReference type="EMBL" id="BMNR01000002">
    <property type="protein sequence ID" value="GGK18055.1"/>
    <property type="molecule type" value="Genomic_DNA"/>
</dbReference>
<protein>
    <recommendedName>
        <fullName evidence="3">DUF2267 domain-containing protein</fullName>
    </recommendedName>
</protein>
<reference evidence="1" key="2">
    <citation type="submission" date="2020-09" db="EMBL/GenBank/DDBJ databases">
        <authorList>
            <person name="Sun Q."/>
            <person name="Ohkuma M."/>
        </authorList>
    </citation>
    <scope>NUCLEOTIDE SEQUENCE</scope>
    <source>
        <strain evidence="1">JCM 12862</strain>
    </source>
</reference>
<dbReference type="RefSeq" id="WP_188650728.1">
    <property type="nucleotide sequence ID" value="NZ_BMNR01000002.1"/>
</dbReference>
<accession>A0A8J3FIA5</accession>
<dbReference type="InterPro" id="IPR038282">
    <property type="entry name" value="DUF2267_sf"/>
</dbReference>
<evidence type="ECO:0008006" key="3">
    <source>
        <dbReference type="Google" id="ProtNLM"/>
    </source>
</evidence>
<dbReference type="InterPro" id="IPR018727">
    <property type="entry name" value="DUF2267"/>
</dbReference>
<dbReference type="Proteomes" id="UP000612329">
    <property type="component" value="Unassembled WGS sequence"/>
</dbReference>
<dbReference type="Pfam" id="PF10025">
    <property type="entry name" value="DUF2267"/>
    <property type="match status" value="1"/>
</dbReference>
<dbReference type="Gene3D" id="1.10.490.110">
    <property type="entry name" value="Uncharacterized conserved protein DUF2267"/>
    <property type="match status" value="1"/>
</dbReference>
<evidence type="ECO:0000313" key="2">
    <source>
        <dbReference type="Proteomes" id="UP000612329"/>
    </source>
</evidence>
<name>A0A8J3FIA5_9FLAO</name>
<proteinExistence type="predicted"/>
<reference evidence="1" key="1">
    <citation type="journal article" date="2014" name="Int. J. Syst. Evol. Microbiol.">
        <title>Complete genome sequence of Corynebacterium casei LMG S-19264T (=DSM 44701T), isolated from a smear-ripened cheese.</title>
        <authorList>
            <consortium name="US DOE Joint Genome Institute (JGI-PGF)"/>
            <person name="Walter F."/>
            <person name="Albersmeier A."/>
            <person name="Kalinowski J."/>
            <person name="Ruckert C."/>
        </authorList>
    </citation>
    <scope>NUCLEOTIDE SEQUENCE</scope>
    <source>
        <strain evidence="1">JCM 12862</strain>
    </source>
</reference>
<dbReference type="AlphaFoldDB" id="A0A8J3FIA5"/>
<evidence type="ECO:0000313" key="1">
    <source>
        <dbReference type="EMBL" id="GGK18055.1"/>
    </source>
</evidence>
<comment type="caution">
    <text evidence="1">The sequence shown here is derived from an EMBL/GenBank/DDBJ whole genome shotgun (WGS) entry which is preliminary data.</text>
</comment>
<keyword evidence="2" id="KW-1185">Reference proteome</keyword>